<dbReference type="STRING" id="1149755.A0A2J6RE93"/>
<sequence length="538" mass="62002">MVAMSTSPLSGFRYTRELEISIGEFNSFWYLENPFTKWVGMSYLASIVKLLSGPMISIRSFRWVVSSFDSDWDAPQMITDQGLFKVLKESETIKHITLRATYAWLQDRYPARNCTVPLKGFRNLTSLELYHFFYDDKSRVVEDLASTLADSPHLQTLGLGMACNSNSDLNPEVIVVEDELDFFEKLCVEYGSRDSTLPLPLKTLKIGHGMFILKSKSNATSSPDNFLAKLVRISGLKTLHIFNGLFIMDVDENAEYLQVEWSFFECTSLYQLSVTMLGNDVRKWLNTMGVSVRELIVTHHYEKWDHDLENFNLLELPHLSMLFTRENSIWKSPSGDASSDVASFGSQDSFASLTELDFELSERQTNIDPETKRSIDLWTNATVLDRLQDRGSKISRLYLDVSLKTQWTHFSSHLSKMHNLTQLRIGCGLWRRLGERGDQYPTKETSLWPGVDEPKDIAYHYAELIKSLCLSLQYIRIHDWTWEFVPVRKFTPSPLEWTLRELEFDEISCMEILSFGRFSDQQAGLPCQEQRTSSKSVE</sequence>
<gene>
    <name evidence="1" type="ORF">L207DRAFT_636760</name>
</gene>
<organism evidence="1 2">
    <name type="scientific">Hyaloscypha variabilis (strain UAMH 11265 / GT02V1 / F)</name>
    <name type="common">Meliniomyces variabilis</name>
    <dbReference type="NCBI Taxonomy" id="1149755"/>
    <lineage>
        <taxon>Eukaryota</taxon>
        <taxon>Fungi</taxon>
        <taxon>Dikarya</taxon>
        <taxon>Ascomycota</taxon>
        <taxon>Pezizomycotina</taxon>
        <taxon>Leotiomycetes</taxon>
        <taxon>Helotiales</taxon>
        <taxon>Hyaloscyphaceae</taxon>
        <taxon>Hyaloscypha</taxon>
        <taxon>Hyaloscypha variabilis</taxon>
    </lineage>
</organism>
<accession>A0A2J6RE93</accession>
<proteinExistence type="predicted"/>
<protein>
    <submittedName>
        <fullName evidence="1">Uncharacterized protein</fullName>
    </submittedName>
</protein>
<dbReference type="AlphaFoldDB" id="A0A2J6RE93"/>
<name>A0A2J6RE93_HYAVF</name>
<dbReference type="Proteomes" id="UP000235786">
    <property type="component" value="Unassembled WGS sequence"/>
</dbReference>
<dbReference type="OrthoDB" id="3541994at2759"/>
<keyword evidence="2" id="KW-1185">Reference proteome</keyword>
<dbReference type="EMBL" id="KZ613950">
    <property type="protein sequence ID" value="PMD36842.1"/>
    <property type="molecule type" value="Genomic_DNA"/>
</dbReference>
<reference evidence="1 2" key="1">
    <citation type="submission" date="2016-04" db="EMBL/GenBank/DDBJ databases">
        <title>A degradative enzymes factory behind the ericoid mycorrhizal symbiosis.</title>
        <authorList>
            <consortium name="DOE Joint Genome Institute"/>
            <person name="Martino E."/>
            <person name="Morin E."/>
            <person name="Grelet G."/>
            <person name="Kuo A."/>
            <person name="Kohler A."/>
            <person name="Daghino S."/>
            <person name="Barry K."/>
            <person name="Choi C."/>
            <person name="Cichocki N."/>
            <person name="Clum A."/>
            <person name="Copeland A."/>
            <person name="Hainaut M."/>
            <person name="Haridas S."/>
            <person name="Labutti K."/>
            <person name="Lindquist E."/>
            <person name="Lipzen A."/>
            <person name="Khouja H.-R."/>
            <person name="Murat C."/>
            <person name="Ohm R."/>
            <person name="Olson A."/>
            <person name="Spatafora J."/>
            <person name="Veneault-Fourrey C."/>
            <person name="Henrissat B."/>
            <person name="Grigoriev I."/>
            <person name="Martin F."/>
            <person name="Perotto S."/>
        </authorList>
    </citation>
    <scope>NUCLEOTIDE SEQUENCE [LARGE SCALE GENOMIC DNA]</scope>
    <source>
        <strain evidence="1 2">F</strain>
    </source>
</reference>
<evidence type="ECO:0000313" key="1">
    <source>
        <dbReference type="EMBL" id="PMD36842.1"/>
    </source>
</evidence>
<evidence type="ECO:0000313" key="2">
    <source>
        <dbReference type="Proteomes" id="UP000235786"/>
    </source>
</evidence>